<dbReference type="InterPro" id="IPR000477">
    <property type="entry name" value="RT_dom"/>
</dbReference>
<keyword evidence="3" id="KW-1185">Reference proteome</keyword>
<reference evidence="2" key="1">
    <citation type="submission" date="2018-05" db="EMBL/GenBank/DDBJ databases">
        <title>Draft genome of Mucuna pruriens seed.</title>
        <authorList>
            <person name="Nnadi N.E."/>
            <person name="Vos R."/>
            <person name="Hasami M.H."/>
            <person name="Devisetty U.K."/>
            <person name="Aguiy J.C."/>
        </authorList>
    </citation>
    <scope>NUCLEOTIDE SEQUENCE [LARGE SCALE GENOMIC DNA]</scope>
    <source>
        <strain evidence="2">JCA_2017</strain>
    </source>
</reference>
<dbReference type="Gene3D" id="3.30.70.270">
    <property type="match status" value="1"/>
</dbReference>
<comment type="caution">
    <text evidence="2">The sequence shown here is derived from an EMBL/GenBank/DDBJ whole genome shotgun (WGS) entry which is preliminary data.</text>
</comment>
<accession>A0A371H8B8</accession>
<name>A0A371H8B8_MUCPR</name>
<dbReference type="InterPro" id="IPR043128">
    <property type="entry name" value="Rev_trsase/Diguanyl_cyclase"/>
</dbReference>
<evidence type="ECO:0000313" key="2">
    <source>
        <dbReference type="EMBL" id="RDX99045.1"/>
    </source>
</evidence>
<dbReference type="Pfam" id="PF00078">
    <property type="entry name" value="RVT_1"/>
    <property type="match status" value="1"/>
</dbReference>
<organism evidence="2 3">
    <name type="scientific">Mucuna pruriens</name>
    <name type="common">Velvet bean</name>
    <name type="synonym">Dolichos pruriens</name>
    <dbReference type="NCBI Taxonomy" id="157652"/>
    <lineage>
        <taxon>Eukaryota</taxon>
        <taxon>Viridiplantae</taxon>
        <taxon>Streptophyta</taxon>
        <taxon>Embryophyta</taxon>
        <taxon>Tracheophyta</taxon>
        <taxon>Spermatophyta</taxon>
        <taxon>Magnoliopsida</taxon>
        <taxon>eudicotyledons</taxon>
        <taxon>Gunneridae</taxon>
        <taxon>Pentapetalae</taxon>
        <taxon>rosids</taxon>
        <taxon>fabids</taxon>
        <taxon>Fabales</taxon>
        <taxon>Fabaceae</taxon>
        <taxon>Papilionoideae</taxon>
        <taxon>50 kb inversion clade</taxon>
        <taxon>NPAAA clade</taxon>
        <taxon>indigoferoid/millettioid clade</taxon>
        <taxon>Phaseoleae</taxon>
        <taxon>Mucuna</taxon>
    </lineage>
</organism>
<dbReference type="SUPFAM" id="SSF56672">
    <property type="entry name" value="DNA/RNA polymerases"/>
    <property type="match status" value="1"/>
</dbReference>
<dbReference type="PANTHER" id="PTHR24559:SF444">
    <property type="entry name" value="REVERSE TRANSCRIPTASE DOMAIN-CONTAINING PROTEIN"/>
    <property type="match status" value="1"/>
</dbReference>
<dbReference type="Proteomes" id="UP000257109">
    <property type="component" value="Unassembled WGS sequence"/>
</dbReference>
<evidence type="ECO:0000259" key="1">
    <source>
        <dbReference type="Pfam" id="PF00078"/>
    </source>
</evidence>
<feature type="non-terminal residue" evidence="2">
    <location>
        <position position="1"/>
    </location>
</feature>
<gene>
    <name evidence="2" type="primary">pol</name>
    <name evidence="2" type="ORF">CR513_17958</name>
</gene>
<protein>
    <submittedName>
        <fullName evidence="2">Retrovirus-related Pol polyprotein from transposon 17.6</fullName>
    </submittedName>
</protein>
<feature type="domain" description="Reverse transcriptase" evidence="1">
    <location>
        <begin position="105"/>
        <end position="187"/>
    </location>
</feature>
<dbReference type="InterPro" id="IPR043502">
    <property type="entry name" value="DNA/RNA_pol_sf"/>
</dbReference>
<sequence>MGQQCYVDGHKVGAKPPREDIVSTHVEILTDVELDLRPPIRWQTLHSNRVKDARITPKTVDIYPSTAHLPVLVAAIQYAGNRSQSYLPPTHIMCKSQIDHIAKDEDSYNQIKMHLDDGDKMTFITNGSIYYYQVMPFGLKNTGATYQRLMDKVFPKHINCNLKVYVDNMVVKSPSPKEHIKDLKEIFA</sequence>
<evidence type="ECO:0000313" key="3">
    <source>
        <dbReference type="Proteomes" id="UP000257109"/>
    </source>
</evidence>
<dbReference type="CDD" id="cd01647">
    <property type="entry name" value="RT_LTR"/>
    <property type="match status" value="1"/>
</dbReference>
<dbReference type="OrthoDB" id="1936626at2759"/>
<proteinExistence type="predicted"/>
<dbReference type="InterPro" id="IPR053134">
    <property type="entry name" value="RNA-dir_DNA_polymerase"/>
</dbReference>
<dbReference type="Gene3D" id="3.10.10.10">
    <property type="entry name" value="HIV Type 1 Reverse Transcriptase, subunit A, domain 1"/>
    <property type="match status" value="1"/>
</dbReference>
<dbReference type="AlphaFoldDB" id="A0A371H8B8"/>
<dbReference type="EMBL" id="QJKJ01003318">
    <property type="protein sequence ID" value="RDX99045.1"/>
    <property type="molecule type" value="Genomic_DNA"/>
</dbReference>
<dbReference type="PANTHER" id="PTHR24559">
    <property type="entry name" value="TRANSPOSON TY3-I GAG-POL POLYPROTEIN"/>
    <property type="match status" value="1"/>
</dbReference>